<feature type="region of interest" description="Disordered" evidence="3">
    <location>
        <begin position="389"/>
        <end position="417"/>
    </location>
</feature>
<dbReference type="PANTHER" id="PTHR32099">
    <property type="entry name" value="CYSTEINE-RICH REPEAT SECRETORY PROTEIN"/>
    <property type="match status" value="1"/>
</dbReference>
<feature type="signal peptide" evidence="5">
    <location>
        <begin position="1"/>
        <end position="27"/>
    </location>
</feature>
<feature type="domain" description="Gnk2-homologous" evidence="6">
    <location>
        <begin position="93"/>
        <end position="201"/>
    </location>
</feature>
<reference evidence="7" key="2">
    <citation type="submission" date="2021-12" db="EMBL/GenBank/DDBJ databases">
        <title>Resequencing data analysis of finger millet.</title>
        <authorList>
            <person name="Hatakeyama M."/>
            <person name="Aluri S."/>
            <person name="Balachadran M.T."/>
            <person name="Sivarajan S.R."/>
            <person name="Poveda L."/>
            <person name="Shimizu-Inatsugi R."/>
            <person name="Schlapbach R."/>
            <person name="Sreeman S.M."/>
            <person name="Shimizu K.K."/>
        </authorList>
    </citation>
    <scope>NUCLEOTIDE SEQUENCE</scope>
</reference>
<evidence type="ECO:0000313" key="8">
    <source>
        <dbReference type="Proteomes" id="UP001054889"/>
    </source>
</evidence>
<dbReference type="EMBL" id="BQKI01000084">
    <property type="protein sequence ID" value="GJN32585.1"/>
    <property type="molecule type" value="Genomic_DNA"/>
</dbReference>
<evidence type="ECO:0000256" key="4">
    <source>
        <dbReference type="SAM" id="Phobius"/>
    </source>
</evidence>
<proteinExistence type="predicted"/>
<evidence type="ECO:0000256" key="1">
    <source>
        <dbReference type="ARBA" id="ARBA00022729"/>
    </source>
</evidence>
<dbReference type="Gene3D" id="3.30.430.20">
    <property type="entry name" value="Gnk2 domain, C-X8-C-X2-C motif"/>
    <property type="match status" value="2"/>
</dbReference>
<keyword evidence="8" id="KW-1185">Reference proteome</keyword>
<accession>A0AAV5FCD5</accession>
<comment type="caution">
    <text evidence="7">The sequence shown here is derived from an EMBL/GenBank/DDBJ whole genome shotgun (WGS) entry which is preliminary data.</text>
</comment>
<evidence type="ECO:0000256" key="2">
    <source>
        <dbReference type="ARBA" id="ARBA00022737"/>
    </source>
</evidence>
<name>A0AAV5FCD5_ELECO</name>
<dbReference type="Pfam" id="PF01657">
    <property type="entry name" value="Stress-antifung"/>
    <property type="match status" value="2"/>
</dbReference>
<dbReference type="InterPro" id="IPR011009">
    <property type="entry name" value="Kinase-like_dom_sf"/>
</dbReference>
<dbReference type="FunFam" id="3.30.430.20:FF:000006">
    <property type="entry name" value="Receptor-like serine-threonine protein kinase"/>
    <property type="match status" value="1"/>
</dbReference>
<evidence type="ECO:0000313" key="7">
    <source>
        <dbReference type="EMBL" id="GJN32585.1"/>
    </source>
</evidence>
<dbReference type="InterPro" id="IPR038408">
    <property type="entry name" value="GNK2_sf"/>
</dbReference>
<sequence>MAMGGSHLGISLLLVVVAALLAQQAGAQPWQLLSTTLPGNASSSSDLFAKAGVGADPDTVYALALCRGDMNASGCGSCVATAFQEAQQLCALNKDATIYYDECRCSTLPVFDAAVAALLNATADYAVTNSTRRFATGEQDYDRRSYPTLYGLTQCTPDLSPDDCRSCLGVLIGRMPQYLSGREGGRITGVRCNFRYEVYPFFSSSPSLRLPAPAPAPVNEAPTATPPGRSRNRTRIVLAIALPIVAAVLAVTLVCLCLLRKRRRPTTDLPQPYSRNPKDIESIDSLLDISTLRVATDNFAENNKLGEGGFGTVYKVQVWEHWTTGTIVEIIDSSLRGNAPMEQVLKYIHIGLLCIQDNPVDRPTMSTVNVMLSSSTVSLPAPLKPICSESHPRATQSSGLPGALSPNEVSITELEPR</sequence>
<evidence type="ECO:0000256" key="3">
    <source>
        <dbReference type="SAM" id="MobiDB-lite"/>
    </source>
</evidence>
<dbReference type="CDD" id="cd23509">
    <property type="entry name" value="Gnk2-like"/>
    <property type="match status" value="2"/>
</dbReference>
<reference evidence="7" key="1">
    <citation type="journal article" date="2018" name="DNA Res.">
        <title>Multiple hybrid de novo genome assembly of finger millet, an orphan allotetraploid crop.</title>
        <authorList>
            <person name="Hatakeyama M."/>
            <person name="Aluri S."/>
            <person name="Balachadran M.T."/>
            <person name="Sivarajan S.R."/>
            <person name="Patrignani A."/>
            <person name="Gruter S."/>
            <person name="Poveda L."/>
            <person name="Shimizu-Inatsugi R."/>
            <person name="Baeten J."/>
            <person name="Francoijs K.J."/>
            <person name="Nataraja K.N."/>
            <person name="Reddy Y.A.N."/>
            <person name="Phadnis S."/>
            <person name="Ravikumar R.L."/>
            <person name="Schlapbach R."/>
            <person name="Sreeman S.M."/>
            <person name="Shimizu K.K."/>
        </authorList>
    </citation>
    <scope>NUCLEOTIDE SEQUENCE</scope>
</reference>
<keyword evidence="2" id="KW-0677">Repeat</keyword>
<keyword evidence="4" id="KW-0812">Transmembrane</keyword>
<keyword evidence="4" id="KW-1133">Transmembrane helix</keyword>
<evidence type="ECO:0000256" key="5">
    <source>
        <dbReference type="SAM" id="SignalP"/>
    </source>
</evidence>
<protein>
    <recommendedName>
        <fullName evidence="6">Gnk2-homologous domain-containing protein</fullName>
    </recommendedName>
</protein>
<dbReference type="SUPFAM" id="SSF56112">
    <property type="entry name" value="Protein kinase-like (PK-like)"/>
    <property type="match status" value="1"/>
</dbReference>
<feature type="transmembrane region" description="Helical" evidence="4">
    <location>
        <begin position="236"/>
        <end position="259"/>
    </location>
</feature>
<dbReference type="PANTHER" id="PTHR32099:SF42">
    <property type="entry name" value="CYSTEINE-RICH RECEPTOR-LIKE PROTEIN KINASE 9-RELATED"/>
    <property type="match status" value="1"/>
</dbReference>
<evidence type="ECO:0000259" key="6">
    <source>
        <dbReference type="PROSITE" id="PS51473"/>
    </source>
</evidence>
<keyword evidence="4" id="KW-0472">Membrane</keyword>
<keyword evidence="1 5" id="KW-0732">Signal</keyword>
<dbReference type="AlphaFoldDB" id="A0AAV5FCD5"/>
<dbReference type="InterPro" id="IPR002902">
    <property type="entry name" value="GNK2"/>
</dbReference>
<dbReference type="Gene3D" id="3.30.200.20">
    <property type="entry name" value="Phosphorylase Kinase, domain 1"/>
    <property type="match status" value="1"/>
</dbReference>
<dbReference type="Proteomes" id="UP001054889">
    <property type="component" value="Unassembled WGS sequence"/>
</dbReference>
<organism evidence="7 8">
    <name type="scientific">Eleusine coracana subsp. coracana</name>
    <dbReference type="NCBI Taxonomy" id="191504"/>
    <lineage>
        <taxon>Eukaryota</taxon>
        <taxon>Viridiplantae</taxon>
        <taxon>Streptophyta</taxon>
        <taxon>Embryophyta</taxon>
        <taxon>Tracheophyta</taxon>
        <taxon>Spermatophyta</taxon>
        <taxon>Magnoliopsida</taxon>
        <taxon>Liliopsida</taxon>
        <taxon>Poales</taxon>
        <taxon>Poaceae</taxon>
        <taxon>PACMAD clade</taxon>
        <taxon>Chloridoideae</taxon>
        <taxon>Cynodonteae</taxon>
        <taxon>Eleusininae</taxon>
        <taxon>Eleusine</taxon>
    </lineage>
</organism>
<gene>
    <name evidence="7" type="primary">gb21099</name>
    <name evidence="7" type="ORF">PR202_gb21099</name>
</gene>
<dbReference type="PROSITE" id="PS51473">
    <property type="entry name" value="GNK2"/>
    <property type="match status" value="1"/>
</dbReference>
<feature type="chain" id="PRO_5043450474" description="Gnk2-homologous domain-containing protein" evidence="5">
    <location>
        <begin position="28"/>
        <end position="417"/>
    </location>
</feature>